<dbReference type="InterPro" id="IPR036236">
    <property type="entry name" value="Znf_C2H2_sf"/>
</dbReference>
<dbReference type="Pfam" id="PF13912">
    <property type="entry name" value="zf-C2H2_6"/>
    <property type="match status" value="1"/>
</dbReference>
<evidence type="ECO:0000256" key="1">
    <source>
        <dbReference type="ARBA" id="ARBA00004123"/>
    </source>
</evidence>
<dbReference type="Gene3D" id="1.10.10.60">
    <property type="entry name" value="Homeodomain-like"/>
    <property type="match status" value="1"/>
</dbReference>
<keyword evidence="7 10" id="KW-0371">Homeobox</keyword>
<feature type="DNA-binding region" description="Homeobox" evidence="10">
    <location>
        <begin position="551"/>
        <end position="610"/>
    </location>
</feature>
<dbReference type="SUPFAM" id="SSF57667">
    <property type="entry name" value="beta-beta-alpha zinc fingers"/>
    <property type="match status" value="4"/>
</dbReference>
<evidence type="ECO:0000256" key="10">
    <source>
        <dbReference type="PROSITE-ProRule" id="PRU00108"/>
    </source>
</evidence>
<dbReference type="SUPFAM" id="SSF46689">
    <property type="entry name" value="Homeodomain-like"/>
    <property type="match status" value="1"/>
</dbReference>
<feature type="domain" description="C2H2-type" evidence="14">
    <location>
        <begin position="164"/>
        <end position="191"/>
    </location>
</feature>
<name>A0AAW2HME0_9NEOP</name>
<evidence type="ECO:0000259" key="14">
    <source>
        <dbReference type="PROSITE" id="PS50157"/>
    </source>
</evidence>
<dbReference type="PROSITE" id="PS00028">
    <property type="entry name" value="ZINC_FINGER_C2H2_1"/>
    <property type="match status" value="5"/>
</dbReference>
<feature type="domain" description="C2H2-type" evidence="14">
    <location>
        <begin position="133"/>
        <end position="155"/>
    </location>
</feature>
<feature type="domain" description="C2H2-type" evidence="14">
    <location>
        <begin position="192"/>
        <end position="211"/>
    </location>
</feature>
<evidence type="ECO:0000256" key="7">
    <source>
        <dbReference type="ARBA" id="ARBA00023155"/>
    </source>
</evidence>
<comment type="subcellular location">
    <subcellularLocation>
        <location evidence="1 10 11">Nucleus</location>
    </subcellularLocation>
</comment>
<feature type="domain" description="Homeobox" evidence="13">
    <location>
        <begin position="549"/>
        <end position="609"/>
    </location>
</feature>
<sequence length="916" mass="102393">MVAREGNMYSCYDSYSYRLWSLANVWSNCQLPLSPAAVKALAEADINSADYLIKCLHCQKAYPGLQALRDHIEAEHPRNLSPNEALSPVHGSYSPAPVPVHGGLHQCAQCSVTFSTKDQLEKHELLHSPNAQVSCKVCNKQFANVYRLQRHMISHDESAVLRKFKCPECEKAFKFKHHLKEHIRIHSGEKPFECANCGKRFSHSGSYSSHMTSKKCLVMNLKVNRGRGVGVDKTQMNRNIGGGAKRTINNNNNINSLKGNLNLGGNNLNMPANAPFPSMLPKYSETAAAFLSAVAPRSTFASPSAAGLHPFYMATPPTMHAYNLPALNHFLEQFATPSSMLMNARKEQQRDEAKEEAAEETKDPVVKEEAEFKAEESEEPKEEPAREEKSEDEKEAKDRSSPVSNSGGDLEAVKRILETVNATVTKQFLQANMQKFTSSPSGSSCASAPSPSLEEKSKSSQGEDIECKHCGKLFQSRIDHHQHERYICENLQKEGLAAKLEEVAGVKREESVCSGSEDEDAKECDEEIERNEDGGITITTTTQEGGADGRKVRVRSLIADEQLAILKHHYLMNPRPKREELAKIAEKIGFPVRVVQVWFQNTRARDRREGRLVQVPYLPLPAIFQNNVPLLSLSEQPLDLSTKKSRSSSPESSPQRSANEADVINLSKSNGLTIRGMPNLQQFQHSSVLADFRRTPSPLAYLNLHQEDLKNNGSRLARILTQPPSLSQRLDANGVTLVPMDRIVFNQELHNSGSPLPMVGVSLLSQENGRACSSSPGSDRRFCGEGYSPEEADDSRPRDADLVDEYLSRVKKPKLSQDSQSDPELEGQFICDQCEKAFSKQSSLARHKYEHSGQRPHKCEVCEKAFKHKHHLTEHKRLHSGEKPFQCGKCLKRFSHSGSYSQHMNHRYSYCKPYRD</sequence>
<dbReference type="Pfam" id="PF00046">
    <property type="entry name" value="Homeodomain"/>
    <property type="match status" value="1"/>
</dbReference>
<dbReference type="Pfam" id="PF00096">
    <property type="entry name" value="zf-C2H2"/>
    <property type="match status" value="3"/>
</dbReference>
<dbReference type="GO" id="GO:0000122">
    <property type="term" value="P:negative regulation of transcription by RNA polymerase II"/>
    <property type="evidence" value="ECO:0007669"/>
    <property type="project" value="UniProtKB-ARBA"/>
</dbReference>
<dbReference type="PROSITE" id="PS50071">
    <property type="entry name" value="HOMEOBOX_2"/>
    <property type="match status" value="1"/>
</dbReference>
<feature type="domain" description="C2H2-type" evidence="14">
    <location>
        <begin position="105"/>
        <end position="132"/>
    </location>
</feature>
<feature type="region of interest" description="Disordered" evidence="12">
    <location>
        <begin position="436"/>
        <end position="462"/>
    </location>
</feature>
<evidence type="ECO:0000256" key="9">
    <source>
        <dbReference type="PROSITE-ProRule" id="PRU00042"/>
    </source>
</evidence>
<keyword evidence="5" id="KW-0862">Zinc</keyword>
<evidence type="ECO:0000256" key="12">
    <source>
        <dbReference type="SAM" id="MobiDB-lite"/>
    </source>
</evidence>
<comment type="caution">
    <text evidence="15">The sequence shown here is derived from an EMBL/GenBank/DDBJ whole genome shotgun (WGS) entry which is preliminary data.</text>
</comment>
<dbReference type="GO" id="GO:0000981">
    <property type="term" value="F:DNA-binding transcription factor activity, RNA polymerase II-specific"/>
    <property type="evidence" value="ECO:0007669"/>
    <property type="project" value="TreeGrafter"/>
</dbReference>
<evidence type="ECO:0000256" key="4">
    <source>
        <dbReference type="ARBA" id="ARBA00022771"/>
    </source>
</evidence>
<feature type="compositionally biased region" description="Low complexity" evidence="12">
    <location>
        <begin position="438"/>
        <end position="452"/>
    </location>
</feature>
<dbReference type="PANTHER" id="PTHR24391">
    <property type="entry name" value="HISTONE H4 TRANSCRIPTION FACTOR-RELATED"/>
    <property type="match status" value="1"/>
</dbReference>
<feature type="compositionally biased region" description="Low complexity" evidence="12">
    <location>
        <begin position="647"/>
        <end position="657"/>
    </location>
</feature>
<feature type="domain" description="C2H2-type" evidence="14">
    <location>
        <begin position="857"/>
        <end position="884"/>
    </location>
</feature>
<evidence type="ECO:0008006" key="16">
    <source>
        <dbReference type="Google" id="ProtNLM"/>
    </source>
</evidence>
<feature type="domain" description="C2H2-type" evidence="14">
    <location>
        <begin position="829"/>
        <end position="856"/>
    </location>
</feature>
<keyword evidence="8 10" id="KW-0539">Nucleus</keyword>
<dbReference type="InterPro" id="IPR009057">
    <property type="entry name" value="Homeodomain-like_sf"/>
</dbReference>
<evidence type="ECO:0000256" key="11">
    <source>
        <dbReference type="RuleBase" id="RU000682"/>
    </source>
</evidence>
<keyword evidence="3" id="KW-0677">Repeat</keyword>
<evidence type="ECO:0000256" key="6">
    <source>
        <dbReference type="ARBA" id="ARBA00023125"/>
    </source>
</evidence>
<dbReference type="Pfam" id="PF13894">
    <property type="entry name" value="zf-C2H2_4"/>
    <property type="match status" value="1"/>
</dbReference>
<dbReference type="InterPro" id="IPR051574">
    <property type="entry name" value="ZnF_E-box_Homeobox"/>
</dbReference>
<dbReference type="FunFam" id="3.30.160.60:FF:000744">
    <property type="entry name" value="zinc finger E-box-binding homeobox 1"/>
    <property type="match status" value="1"/>
</dbReference>
<keyword evidence="6 10" id="KW-0238">DNA-binding</keyword>
<organism evidence="15">
    <name type="scientific">Menopon gallinae</name>
    <name type="common">poultry shaft louse</name>
    <dbReference type="NCBI Taxonomy" id="328185"/>
    <lineage>
        <taxon>Eukaryota</taxon>
        <taxon>Metazoa</taxon>
        <taxon>Ecdysozoa</taxon>
        <taxon>Arthropoda</taxon>
        <taxon>Hexapoda</taxon>
        <taxon>Insecta</taxon>
        <taxon>Pterygota</taxon>
        <taxon>Neoptera</taxon>
        <taxon>Paraneoptera</taxon>
        <taxon>Psocodea</taxon>
        <taxon>Troctomorpha</taxon>
        <taxon>Phthiraptera</taxon>
        <taxon>Amblycera</taxon>
        <taxon>Menoponidae</taxon>
        <taxon>Menopon</taxon>
    </lineage>
</organism>
<feature type="domain" description="C2H2-type" evidence="14">
    <location>
        <begin position="885"/>
        <end position="913"/>
    </location>
</feature>
<evidence type="ECO:0000256" key="8">
    <source>
        <dbReference type="ARBA" id="ARBA00023242"/>
    </source>
</evidence>
<evidence type="ECO:0000256" key="2">
    <source>
        <dbReference type="ARBA" id="ARBA00022723"/>
    </source>
</evidence>
<dbReference type="InterPro" id="IPR001356">
    <property type="entry name" value="HD"/>
</dbReference>
<dbReference type="AlphaFoldDB" id="A0AAW2HME0"/>
<evidence type="ECO:0000256" key="5">
    <source>
        <dbReference type="ARBA" id="ARBA00022833"/>
    </source>
</evidence>
<dbReference type="Gene3D" id="3.30.160.60">
    <property type="entry name" value="Classic Zinc Finger"/>
    <property type="match status" value="7"/>
</dbReference>
<dbReference type="FunFam" id="3.30.160.60:FF:000013">
    <property type="entry name" value="Putative zinc finger E-box-binding homeobox 2"/>
    <property type="match status" value="2"/>
</dbReference>
<evidence type="ECO:0000256" key="3">
    <source>
        <dbReference type="ARBA" id="ARBA00022737"/>
    </source>
</evidence>
<dbReference type="InterPro" id="IPR013087">
    <property type="entry name" value="Znf_C2H2_type"/>
</dbReference>
<dbReference type="SMART" id="SM00389">
    <property type="entry name" value="HOX"/>
    <property type="match status" value="1"/>
</dbReference>
<feature type="region of interest" description="Disordered" evidence="12">
    <location>
        <begin position="768"/>
        <end position="799"/>
    </location>
</feature>
<dbReference type="FunFam" id="3.30.160.60:FF:000145">
    <property type="entry name" value="Zinc finger protein 574"/>
    <property type="match status" value="2"/>
</dbReference>
<feature type="region of interest" description="Disordered" evidence="12">
    <location>
        <begin position="639"/>
        <end position="663"/>
    </location>
</feature>
<dbReference type="GO" id="GO:0000978">
    <property type="term" value="F:RNA polymerase II cis-regulatory region sequence-specific DNA binding"/>
    <property type="evidence" value="ECO:0007669"/>
    <property type="project" value="TreeGrafter"/>
</dbReference>
<dbReference type="GO" id="GO:0005634">
    <property type="term" value="C:nucleus"/>
    <property type="evidence" value="ECO:0007669"/>
    <property type="project" value="UniProtKB-SubCell"/>
</dbReference>
<dbReference type="PANTHER" id="PTHR24391:SF27">
    <property type="entry name" value="ZINC FINGER PROTEIN 1"/>
    <property type="match status" value="1"/>
</dbReference>
<dbReference type="EMBL" id="JARGDH010000004">
    <property type="protein sequence ID" value="KAL0271043.1"/>
    <property type="molecule type" value="Genomic_DNA"/>
</dbReference>
<keyword evidence="4 9" id="KW-0863">Zinc-finger</keyword>
<proteinExistence type="predicted"/>
<reference evidence="15" key="1">
    <citation type="journal article" date="2024" name="Gigascience">
        <title>Chromosome-level genome of the poultry shaft louse Menopon gallinae provides insight into the host-switching and adaptive evolution of parasitic lice.</title>
        <authorList>
            <person name="Xu Y."/>
            <person name="Ma L."/>
            <person name="Liu S."/>
            <person name="Liang Y."/>
            <person name="Liu Q."/>
            <person name="He Z."/>
            <person name="Tian L."/>
            <person name="Duan Y."/>
            <person name="Cai W."/>
            <person name="Li H."/>
            <person name="Song F."/>
        </authorList>
    </citation>
    <scope>NUCLEOTIDE SEQUENCE</scope>
    <source>
        <strain evidence="15">Cailab_2023a</strain>
    </source>
</reference>
<dbReference type="PROSITE" id="PS50157">
    <property type="entry name" value="ZINC_FINGER_C2H2_2"/>
    <property type="match status" value="7"/>
</dbReference>
<dbReference type="CDD" id="cd00086">
    <property type="entry name" value="homeodomain"/>
    <property type="match status" value="1"/>
</dbReference>
<feature type="region of interest" description="Disordered" evidence="12">
    <location>
        <begin position="344"/>
        <end position="410"/>
    </location>
</feature>
<feature type="compositionally biased region" description="Basic and acidic residues" evidence="12">
    <location>
        <begin position="344"/>
        <end position="375"/>
    </location>
</feature>
<feature type="compositionally biased region" description="Polar residues" evidence="12">
    <location>
        <begin position="768"/>
        <end position="777"/>
    </location>
</feature>
<gene>
    <name evidence="15" type="ORF">PYX00_008277</name>
</gene>
<feature type="compositionally biased region" description="Basic and acidic residues" evidence="12">
    <location>
        <begin position="382"/>
        <end position="400"/>
    </location>
</feature>
<dbReference type="SMART" id="SM00355">
    <property type="entry name" value="ZnF_C2H2"/>
    <property type="match status" value="9"/>
</dbReference>
<keyword evidence="2" id="KW-0479">Metal-binding</keyword>
<accession>A0AAW2HME0</accession>
<protein>
    <recommendedName>
        <fullName evidence="16">Zinc finger protein 1</fullName>
    </recommendedName>
</protein>
<evidence type="ECO:0000259" key="13">
    <source>
        <dbReference type="PROSITE" id="PS50071"/>
    </source>
</evidence>
<evidence type="ECO:0000313" key="15">
    <source>
        <dbReference type="EMBL" id="KAL0271043.1"/>
    </source>
</evidence>
<dbReference type="GO" id="GO:0008270">
    <property type="term" value="F:zinc ion binding"/>
    <property type="evidence" value="ECO:0007669"/>
    <property type="project" value="UniProtKB-KW"/>
</dbReference>